<keyword evidence="5" id="KW-1185">Reference proteome</keyword>
<evidence type="ECO:0000259" key="3">
    <source>
        <dbReference type="SMART" id="SM00062"/>
    </source>
</evidence>
<organism evidence="4 5">
    <name type="scientific">Vescimonas coprocola</name>
    <dbReference type="NCBI Taxonomy" id="2714355"/>
    <lineage>
        <taxon>Bacteria</taxon>
        <taxon>Bacillati</taxon>
        <taxon>Bacillota</taxon>
        <taxon>Clostridia</taxon>
        <taxon>Eubacteriales</taxon>
        <taxon>Oscillospiraceae</taxon>
        <taxon>Vescimonas</taxon>
    </lineage>
</organism>
<feature type="chain" id="PRO_5039125237" description="Solute-binding protein family 3/N-terminal domain-containing protein" evidence="2">
    <location>
        <begin position="19"/>
        <end position="273"/>
    </location>
</feature>
<protein>
    <recommendedName>
        <fullName evidence="3">Solute-binding protein family 3/N-terminal domain-containing protein</fullName>
    </recommendedName>
</protein>
<keyword evidence="1 2" id="KW-0732">Signal</keyword>
<gene>
    <name evidence="4" type="ORF">MM50RIKEN_13200</name>
</gene>
<feature type="signal peptide" evidence="2">
    <location>
        <begin position="1"/>
        <end position="18"/>
    </location>
</feature>
<dbReference type="SMART" id="SM00062">
    <property type="entry name" value="PBPb"/>
    <property type="match status" value="1"/>
</dbReference>
<feature type="domain" description="Solute-binding protein family 3/N-terminal" evidence="3">
    <location>
        <begin position="37"/>
        <end position="259"/>
    </location>
</feature>
<dbReference type="PANTHER" id="PTHR35936:SF17">
    <property type="entry name" value="ARGININE-BINDING EXTRACELLULAR PROTEIN ARTP"/>
    <property type="match status" value="1"/>
</dbReference>
<evidence type="ECO:0000256" key="1">
    <source>
        <dbReference type="ARBA" id="ARBA00022729"/>
    </source>
</evidence>
<sequence>MKKVLALLMAAAMILSLAACGNKNPDSNDDSNDKKTALILGTSADYAPFEFMYPDDKGELTYAGIDVSVAQYIADDMGLSLQVENMAFEYLLTSLGKGDFDMVLAAMEATPDRLENADFSDPYYNDIPPAILVKADKADQFKTLADFAGKSVGAQAATTKLDIIADSMPGANAVSLQSVLDLINDLTYDKVDAIVVDGGVAQQYAESNPDLVIAGASSELGEASAYCVAVAKGDPKGLLPGINAAIAKLNSENKMQSFIDAANELAAKAVDPN</sequence>
<dbReference type="PANTHER" id="PTHR35936">
    <property type="entry name" value="MEMBRANE-BOUND LYTIC MUREIN TRANSGLYCOSYLASE F"/>
    <property type="match status" value="1"/>
</dbReference>
<dbReference type="Pfam" id="PF00497">
    <property type="entry name" value="SBP_bac_3"/>
    <property type="match status" value="1"/>
</dbReference>
<accession>A0A810Q5L3</accession>
<dbReference type="AlphaFoldDB" id="A0A810Q5L3"/>
<dbReference type="Proteomes" id="UP000681035">
    <property type="component" value="Chromosome"/>
</dbReference>
<evidence type="ECO:0000313" key="5">
    <source>
        <dbReference type="Proteomes" id="UP000681035"/>
    </source>
</evidence>
<proteinExistence type="predicted"/>
<dbReference type="SUPFAM" id="SSF53850">
    <property type="entry name" value="Periplasmic binding protein-like II"/>
    <property type="match status" value="1"/>
</dbReference>
<dbReference type="KEGG" id="vcop:MM50RIKEN_13200"/>
<evidence type="ECO:0000313" key="4">
    <source>
        <dbReference type="EMBL" id="BCK81557.1"/>
    </source>
</evidence>
<dbReference type="InterPro" id="IPR001638">
    <property type="entry name" value="Solute-binding_3/MltF_N"/>
</dbReference>
<reference evidence="4" key="1">
    <citation type="submission" date="2020-09" db="EMBL/GenBank/DDBJ databases">
        <title>New species isolated from human feces.</title>
        <authorList>
            <person name="Kitahara M."/>
            <person name="Shigeno Y."/>
            <person name="Shime M."/>
            <person name="Matsumoto Y."/>
            <person name="Nakamura S."/>
            <person name="Motooka D."/>
            <person name="Fukuoka S."/>
            <person name="Nishikawa H."/>
            <person name="Benno Y."/>
        </authorList>
    </citation>
    <scope>NUCLEOTIDE SEQUENCE</scope>
    <source>
        <strain evidence="4">MM50</strain>
    </source>
</reference>
<evidence type="ECO:0000256" key="2">
    <source>
        <dbReference type="SAM" id="SignalP"/>
    </source>
</evidence>
<dbReference type="RefSeq" id="WP_213540327.1">
    <property type="nucleotide sequence ID" value="NZ_AP023418.1"/>
</dbReference>
<dbReference type="EMBL" id="AP023418">
    <property type="protein sequence ID" value="BCK81557.1"/>
    <property type="molecule type" value="Genomic_DNA"/>
</dbReference>
<name>A0A810Q5L3_9FIRM</name>
<dbReference type="Gene3D" id="3.40.190.10">
    <property type="entry name" value="Periplasmic binding protein-like II"/>
    <property type="match status" value="2"/>
</dbReference>